<feature type="domain" description="MobA/VirD2-like nuclease" evidence="2">
    <location>
        <begin position="54"/>
        <end position="144"/>
    </location>
</feature>
<organism evidence="3 4">
    <name type="scientific">Aeromonas hydrophila</name>
    <dbReference type="NCBI Taxonomy" id="644"/>
    <lineage>
        <taxon>Bacteria</taxon>
        <taxon>Pseudomonadati</taxon>
        <taxon>Pseudomonadota</taxon>
        <taxon>Gammaproteobacteria</taxon>
        <taxon>Aeromonadales</taxon>
        <taxon>Aeromonadaceae</taxon>
        <taxon>Aeromonas</taxon>
    </lineage>
</organism>
<evidence type="ECO:0000259" key="2">
    <source>
        <dbReference type="Pfam" id="PF03432"/>
    </source>
</evidence>
<name>A0AAD3YMX6_AERHY</name>
<feature type="region of interest" description="Disordered" evidence="1">
    <location>
        <begin position="250"/>
        <end position="363"/>
    </location>
</feature>
<feature type="compositionally biased region" description="Basic and acidic residues" evidence="1">
    <location>
        <begin position="308"/>
        <end position="324"/>
    </location>
</feature>
<sequence>MIVKIHSRGVGRGSGPVEYLLGKDGNRDGATLDRGDPEMVKELIDGSHYAQRYTSGVLSFHEPDLPRETKERLMDEFEQALLPGLDADQYAVLWVEHRDKDRLELNFVVPNVELLSGKRLQPYFHGADGHRINAWRTAINGELGLHDPDDPINRQAVTTAKDLPRNKLEAEQAITGGLLGMAAAGLVKNREDVLKTLTGAGFDVTRTTKNSISIADPEGGRNIRLKGAIYEQDFRHGKDLRADIEAASRRYREQSEARVREARESYQKGVGLKQAEHQRRHPRPAEADRLAPAQELGSDADLGLTVAGRDERDAVVSGEPDRRAAGHPRGVSQEGGEIDPQRQVQGREREAPVLHQDERGRREVRGRLHDTKGLLNDDRARTALIERARDLAERARAAMAQLANSVRQLAGAVRDDEKRKREFAGRSESLAPAVRALEQAGQQLGNAGRQLEGVIAQQTAQTQEGLLDEYQQAHAERNLYFNRKHEQKEISGLPIDKAREYLQEGLEGRIERQQARERGRGFEM</sequence>
<reference evidence="3" key="1">
    <citation type="journal article" date="2018" name="Genome Biol.">
        <title>SKESA: strategic k-mer extension for scrupulous assemblies.</title>
        <authorList>
            <person name="Souvorov A."/>
            <person name="Agarwala R."/>
            <person name="Lipman D.J."/>
        </authorList>
    </citation>
    <scope>NUCLEOTIDE SEQUENCE</scope>
    <source>
        <strain evidence="3">OLC2673_Aeromonas</strain>
    </source>
</reference>
<proteinExistence type="predicted"/>
<dbReference type="Pfam" id="PF03432">
    <property type="entry name" value="Relaxase"/>
    <property type="match status" value="1"/>
</dbReference>
<dbReference type="InterPro" id="IPR005094">
    <property type="entry name" value="Endonuclease_MobA/VirD2"/>
</dbReference>
<dbReference type="AlphaFoldDB" id="A0AAD3YMX6"/>
<evidence type="ECO:0000256" key="1">
    <source>
        <dbReference type="SAM" id="MobiDB-lite"/>
    </source>
</evidence>
<evidence type="ECO:0000313" key="4">
    <source>
        <dbReference type="Proteomes" id="UP000859505"/>
    </source>
</evidence>
<comment type="caution">
    <text evidence="3">The sequence shown here is derived from an EMBL/GenBank/DDBJ whole genome shotgun (WGS) entry which is preliminary data.</text>
</comment>
<dbReference type="Proteomes" id="UP000859505">
    <property type="component" value="Unassembled WGS sequence"/>
</dbReference>
<accession>A0AAD3YMX6</accession>
<gene>
    <name evidence="3" type="ORF">JAJ28_004735</name>
</gene>
<feature type="compositionally biased region" description="Basic and acidic residues" evidence="1">
    <location>
        <begin position="345"/>
        <end position="363"/>
    </location>
</feature>
<feature type="compositionally biased region" description="Basic and acidic residues" evidence="1">
    <location>
        <begin position="250"/>
        <end position="266"/>
    </location>
</feature>
<reference evidence="3" key="2">
    <citation type="submission" date="2020-01" db="EMBL/GenBank/DDBJ databases">
        <authorList>
            <consortium name="NCBI Pathogen Detection Project"/>
        </authorList>
    </citation>
    <scope>NUCLEOTIDE SEQUENCE</scope>
    <source>
        <strain evidence="3">OLC2673_Aeromonas</strain>
    </source>
</reference>
<evidence type="ECO:0000313" key="3">
    <source>
        <dbReference type="EMBL" id="HAT6346912.1"/>
    </source>
</evidence>
<dbReference type="EMBL" id="DACTUL010000087">
    <property type="protein sequence ID" value="HAT6346912.1"/>
    <property type="molecule type" value="Genomic_DNA"/>
</dbReference>
<protein>
    <submittedName>
        <fullName evidence="3">Relaxase/mobilization nuclease domain-containing protein</fullName>
    </submittedName>
</protein>